<dbReference type="Gene3D" id="3.40.50.300">
    <property type="entry name" value="P-loop containing nucleotide triphosphate hydrolases"/>
    <property type="match status" value="1"/>
</dbReference>
<sequence length="355" mass="39980">MKKYTDYFSRKIAQGNSFFDRDEQRRALIVELSSSGSVWLSGERRVGKTSVAVQVCRELSLNAEQYGFTTLAWSKCDISSCATMEAAKRKILQAVADVASDIAGRDQKAVEGIRQFFARFDPEFAIGGKDIAKLTLKLRTSHSMDNPLRDALTALDALARDKGSQAVLIIDEFQTLSEIKADEGEKIEWEIRSALQDSSRVAMVFAGSKKRMMSDAFVNKNRALYGQCRRVKIGNLPESDCTRQLKKVATECGFEYDEGALERISEISKGHPRDFSHLSLQTFELAVFQAKKPKHITEHTVNAAWEAYIRDMVFDEVNALLKEKLNNNKRAEVATLQAIAHTRVAKIRSSWYSMK</sequence>
<dbReference type="PANTHER" id="PTHR34301:SF8">
    <property type="entry name" value="ATPASE DOMAIN-CONTAINING PROTEIN"/>
    <property type="match status" value="1"/>
</dbReference>
<dbReference type="InterPro" id="IPR027417">
    <property type="entry name" value="P-loop_NTPase"/>
</dbReference>
<dbReference type="Proteomes" id="UP000290287">
    <property type="component" value="Unassembled WGS sequence"/>
</dbReference>
<gene>
    <name evidence="1" type="ORF">CS022_01945</name>
</gene>
<dbReference type="RefSeq" id="WP_129120846.1">
    <property type="nucleotide sequence ID" value="NZ_PEIB01000001.1"/>
</dbReference>
<dbReference type="AlphaFoldDB" id="A0A4Q0YUL2"/>
<dbReference type="PANTHER" id="PTHR34301">
    <property type="entry name" value="DNA-BINDING PROTEIN-RELATED"/>
    <property type="match status" value="1"/>
</dbReference>
<comment type="caution">
    <text evidence="1">The sequence shown here is derived from an EMBL/GenBank/DDBJ whole genome shotgun (WGS) entry which is preliminary data.</text>
</comment>
<name>A0A4Q0YUL2_9GAMM</name>
<evidence type="ECO:0000313" key="1">
    <source>
        <dbReference type="EMBL" id="RXJ74960.1"/>
    </source>
</evidence>
<evidence type="ECO:0000313" key="2">
    <source>
        <dbReference type="Proteomes" id="UP000290287"/>
    </source>
</evidence>
<dbReference type="OrthoDB" id="7055546at2"/>
<reference evidence="1 2" key="1">
    <citation type="submission" date="2017-10" db="EMBL/GenBank/DDBJ databases">
        <title>Nyctiphanis sp. nov., isolated from the stomach of the euphausiid Nyctiphanes simplex (Hansen, 1911) in the Gulf of California.</title>
        <authorList>
            <person name="Gomez-Gil B."/>
            <person name="Aguilar-Mendez M."/>
            <person name="Lopez-Cortes A."/>
            <person name="Gomez-Gutierrez J."/>
            <person name="Roque A."/>
            <person name="Lang E."/>
            <person name="Gonzalez-Castillo A."/>
        </authorList>
    </citation>
    <scope>NUCLEOTIDE SEQUENCE [LARGE SCALE GENOMIC DNA]</scope>
    <source>
        <strain evidence="1 2">CAIM 600</strain>
    </source>
</reference>
<dbReference type="SUPFAM" id="SSF52540">
    <property type="entry name" value="P-loop containing nucleoside triphosphate hydrolases"/>
    <property type="match status" value="1"/>
</dbReference>
<dbReference type="EMBL" id="PEIB01000001">
    <property type="protein sequence ID" value="RXJ74960.1"/>
    <property type="molecule type" value="Genomic_DNA"/>
</dbReference>
<accession>A0A4Q0YUL2</accession>
<organism evidence="1 2">
    <name type="scientific">Veronia nyctiphanis</name>
    <dbReference type="NCBI Taxonomy" id="1278244"/>
    <lineage>
        <taxon>Bacteria</taxon>
        <taxon>Pseudomonadati</taxon>
        <taxon>Pseudomonadota</taxon>
        <taxon>Gammaproteobacteria</taxon>
        <taxon>Vibrionales</taxon>
        <taxon>Vibrionaceae</taxon>
        <taxon>Veronia</taxon>
    </lineage>
</organism>
<keyword evidence="2" id="KW-1185">Reference proteome</keyword>
<protein>
    <submittedName>
        <fullName evidence="1">Uncharacterized protein</fullName>
    </submittedName>
</protein>
<proteinExistence type="predicted"/>